<comment type="caution">
    <text evidence="6">The sequence shown here is derived from an EMBL/GenBank/DDBJ whole genome shotgun (WGS) entry which is preliminary data.</text>
</comment>
<dbReference type="GO" id="GO:0008289">
    <property type="term" value="F:lipid binding"/>
    <property type="evidence" value="ECO:0007669"/>
    <property type="project" value="UniProtKB-KW"/>
</dbReference>
<dbReference type="EMBL" id="CAJGYM010000006">
    <property type="protein sequence ID" value="CAD6187385.1"/>
    <property type="molecule type" value="Genomic_DNA"/>
</dbReference>
<dbReference type="OrthoDB" id="412780at2759"/>
<evidence type="ECO:0000313" key="6">
    <source>
        <dbReference type="EMBL" id="CAD6187385.1"/>
    </source>
</evidence>
<dbReference type="InterPro" id="IPR040094">
    <property type="entry name" value="Lbp1-4"/>
</dbReference>
<dbReference type="Proteomes" id="UP000835052">
    <property type="component" value="Unassembled WGS sequence"/>
</dbReference>
<dbReference type="InterPro" id="IPR000463">
    <property type="entry name" value="Fatty_acid-bd"/>
</dbReference>
<sequence>MQTITKTRLCVIFAFLALTCSVQMTDAKEIPPKFFGKFVLDRSENFDEFLSAKGVNWLLRQMIKLASVTKVIGKGDKPSTYNYENLTSKKNTLYHGWELGKTFRAEGLDGKPHDITFNYVNGELTEKHIRLDEPADNNTETYHYTIDDKDQLVLKMENNNIICRRWFKRQQPK</sequence>
<keyword evidence="7" id="KW-1185">Reference proteome</keyword>
<accession>A0A8S1GVP5</accession>
<dbReference type="PANTHER" id="PTHR22725">
    <property type="entry name" value="FATTY ACID-BINDING PROTEIN HOMOLOG 1-RELATED-RELATED"/>
    <property type="match status" value="1"/>
</dbReference>
<keyword evidence="4" id="KW-0732">Signal</keyword>
<dbReference type="PRINTS" id="PR00178">
    <property type="entry name" value="FATTYACIDBP"/>
</dbReference>
<keyword evidence="2" id="KW-0813">Transport</keyword>
<evidence type="ECO:0000313" key="7">
    <source>
        <dbReference type="Proteomes" id="UP000835052"/>
    </source>
</evidence>
<comment type="similarity">
    <text evidence="1">Belongs to the calycin superfamily. Fatty-acid binding protein (FABP) family.</text>
</comment>
<keyword evidence="3" id="KW-0446">Lipid-binding</keyword>
<dbReference type="PROSITE" id="PS00214">
    <property type="entry name" value="FABP"/>
    <property type="match status" value="1"/>
</dbReference>
<dbReference type="InterPro" id="IPR012674">
    <property type="entry name" value="Calycin"/>
</dbReference>
<dbReference type="CDD" id="cd00742">
    <property type="entry name" value="FABP"/>
    <property type="match status" value="1"/>
</dbReference>
<dbReference type="AlphaFoldDB" id="A0A8S1GVP5"/>
<gene>
    <name evidence="6" type="ORF">CAUJ_LOCUS3304</name>
</gene>
<feature type="chain" id="PRO_5035862149" description="Cytosolic fatty-acid binding proteins domain-containing protein" evidence="4">
    <location>
        <begin position="28"/>
        <end position="173"/>
    </location>
</feature>
<evidence type="ECO:0000256" key="4">
    <source>
        <dbReference type="SAM" id="SignalP"/>
    </source>
</evidence>
<organism evidence="6 7">
    <name type="scientific">Caenorhabditis auriculariae</name>
    <dbReference type="NCBI Taxonomy" id="2777116"/>
    <lineage>
        <taxon>Eukaryota</taxon>
        <taxon>Metazoa</taxon>
        <taxon>Ecdysozoa</taxon>
        <taxon>Nematoda</taxon>
        <taxon>Chromadorea</taxon>
        <taxon>Rhabditida</taxon>
        <taxon>Rhabditina</taxon>
        <taxon>Rhabditomorpha</taxon>
        <taxon>Rhabditoidea</taxon>
        <taxon>Rhabditidae</taxon>
        <taxon>Peloderinae</taxon>
        <taxon>Caenorhabditis</taxon>
    </lineage>
</organism>
<feature type="signal peptide" evidence="4">
    <location>
        <begin position="1"/>
        <end position="27"/>
    </location>
</feature>
<name>A0A8S1GVP5_9PELO</name>
<evidence type="ECO:0000256" key="3">
    <source>
        <dbReference type="ARBA" id="ARBA00023121"/>
    </source>
</evidence>
<reference evidence="6" key="1">
    <citation type="submission" date="2020-10" db="EMBL/GenBank/DDBJ databases">
        <authorList>
            <person name="Kikuchi T."/>
        </authorList>
    </citation>
    <scope>NUCLEOTIDE SEQUENCE</scope>
    <source>
        <strain evidence="6">NKZ352</strain>
    </source>
</reference>
<dbReference type="PANTHER" id="PTHR22725:SF9">
    <property type="entry name" value="FATTY ACID-BINDING PROTEIN HOMOLOG 3"/>
    <property type="match status" value="1"/>
</dbReference>
<protein>
    <recommendedName>
        <fullName evidence="5">Cytosolic fatty-acid binding proteins domain-containing protein</fullName>
    </recommendedName>
</protein>
<dbReference type="SUPFAM" id="SSF50814">
    <property type="entry name" value="Lipocalins"/>
    <property type="match status" value="1"/>
</dbReference>
<evidence type="ECO:0000256" key="2">
    <source>
        <dbReference type="ARBA" id="ARBA00022448"/>
    </source>
</evidence>
<dbReference type="Gene3D" id="2.40.128.20">
    <property type="match status" value="1"/>
</dbReference>
<evidence type="ECO:0000259" key="5">
    <source>
        <dbReference type="PROSITE" id="PS00214"/>
    </source>
</evidence>
<feature type="domain" description="Cytosolic fatty-acid binding proteins" evidence="5">
    <location>
        <begin position="36"/>
        <end position="53"/>
    </location>
</feature>
<proteinExistence type="inferred from homology"/>
<evidence type="ECO:0000256" key="1">
    <source>
        <dbReference type="ARBA" id="ARBA00008390"/>
    </source>
</evidence>